<dbReference type="Pfam" id="PF20700">
    <property type="entry name" value="Mutator"/>
    <property type="match status" value="1"/>
</dbReference>
<accession>A0ABQ9HM29</accession>
<reference evidence="2 3" key="1">
    <citation type="submission" date="2023-02" db="EMBL/GenBank/DDBJ databases">
        <title>LHISI_Scaffold_Assembly.</title>
        <authorList>
            <person name="Stuart O.P."/>
            <person name="Cleave R."/>
            <person name="Magrath M.J.L."/>
            <person name="Mikheyev A.S."/>
        </authorList>
    </citation>
    <scope>NUCLEOTIDE SEQUENCE [LARGE SCALE GENOMIC DNA]</scope>
    <source>
        <strain evidence="2">Daus_M_001</strain>
        <tissue evidence="2">Leg muscle</tissue>
    </source>
</reference>
<comment type="caution">
    <text evidence="2">The sequence shown here is derived from an EMBL/GenBank/DDBJ whole genome shotgun (WGS) entry which is preliminary data.</text>
</comment>
<name>A0ABQ9HM29_9NEOP</name>
<sequence length="79" mass="9129">MKQCIYEFFIDDGNSSAYTRLVQNVSYGCTILKLECTNRCVKNYTGHLHKLAAHKTFLARAQKILKQSIPWLLPQLKEP</sequence>
<dbReference type="EMBL" id="JARBHB010000004">
    <property type="protein sequence ID" value="KAJ8885434.1"/>
    <property type="molecule type" value="Genomic_DNA"/>
</dbReference>
<organism evidence="2 3">
    <name type="scientific">Dryococelus australis</name>
    <dbReference type="NCBI Taxonomy" id="614101"/>
    <lineage>
        <taxon>Eukaryota</taxon>
        <taxon>Metazoa</taxon>
        <taxon>Ecdysozoa</taxon>
        <taxon>Arthropoda</taxon>
        <taxon>Hexapoda</taxon>
        <taxon>Insecta</taxon>
        <taxon>Pterygota</taxon>
        <taxon>Neoptera</taxon>
        <taxon>Polyneoptera</taxon>
        <taxon>Phasmatodea</taxon>
        <taxon>Verophasmatodea</taxon>
        <taxon>Anareolatae</taxon>
        <taxon>Phasmatidae</taxon>
        <taxon>Eurycanthinae</taxon>
        <taxon>Dryococelus</taxon>
    </lineage>
</organism>
<dbReference type="InterPro" id="IPR049012">
    <property type="entry name" value="Mutator_transp_dom"/>
</dbReference>
<proteinExistence type="predicted"/>
<gene>
    <name evidence="2" type="ORF">PR048_011631</name>
</gene>
<feature type="domain" description="Mutator-like transposase" evidence="1">
    <location>
        <begin position="1"/>
        <end position="72"/>
    </location>
</feature>
<keyword evidence="3" id="KW-1185">Reference proteome</keyword>
<evidence type="ECO:0000313" key="3">
    <source>
        <dbReference type="Proteomes" id="UP001159363"/>
    </source>
</evidence>
<protein>
    <recommendedName>
        <fullName evidence="1">Mutator-like transposase domain-containing protein</fullName>
    </recommendedName>
</protein>
<evidence type="ECO:0000259" key="1">
    <source>
        <dbReference type="Pfam" id="PF20700"/>
    </source>
</evidence>
<evidence type="ECO:0000313" key="2">
    <source>
        <dbReference type="EMBL" id="KAJ8885434.1"/>
    </source>
</evidence>
<dbReference type="Proteomes" id="UP001159363">
    <property type="component" value="Chromosome X"/>
</dbReference>